<dbReference type="EMBL" id="NPEU01000094">
    <property type="protein sequence ID" value="RAI39019.1"/>
    <property type="molecule type" value="Genomic_DNA"/>
</dbReference>
<comment type="similarity">
    <text evidence="1">Belongs to the ABC transporter superfamily.</text>
</comment>
<dbReference type="PANTHER" id="PTHR42734">
    <property type="entry name" value="METAL TRANSPORT SYSTEM ATP-BINDING PROTEIN TM_0124-RELATED"/>
    <property type="match status" value="1"/>
</dbReference>
<keyword evidence="9" id="KW-1185">Reference proteome</keyword>
<evidence type="ECO:0000256" key="2">
    <source>
        <dbReference type="ARBA" id="ARBA00022448"/>
    </source>
</evidence>
<dbReference type="GO" id="GO:0005524">
    <property type="term" value="F:ATP binding"/>
    <property type="evidence" value="ECO:0007669"/>
    <property type="project" value="UniProtKB-KW"/>
</dbReference>
<evidence type="ECO:0000313" key="9">
    <source>
        <dbReference type="Proteomes" id="UP000248863"/>
    </source>
</evidence>
<keyword evidence="3" id="KW-0547">Nucleotide-binding</keyword>
<comment type="caution">
    <text evidence="8">The sequence shown here is derived from an EMBL/GenBank/DDBJ whole genome shotgun (WGS) entry which is preliminary data.</text>
</comment>
<dbReference type="GO" id="GO:0006829">
    <property type="term" value="P:zinc ion transport"/>
    <property type="evidence" value="ECO:0007669"/>
    <property type="project" value="UniProtKB-KW"/>
</dbReference>
<dbReference type="InterPro" id="IPR050153">
    <property type="entry name" value="Metal_Ion_Import_ABC"/>
</dbReference>
<dbReference type="OrthoDB" id="9808609at2"/>
<dbReference type="AlphaFoldDB" id="A0A327KJW8"/>
<dbReference type="GO" id="GO:0016887">
    <property type="term" value="F:ATP hydrolysis activity"/>
    <property type="evidence" value="ECO:0007669"/>
    <property type="project" value="InterPro"/>
</dbReference>
<dbReference type="InterPro" id="IPR003593">
    <property type="entry name" value="AAA+_ATPase"/>
</dbReference>
<sequence>MTLGGAAALASNVGVQPPLGAHLDITDLSCRLSGLAAVDRAAMTIHPGEHVALVGANGAGKSTLLRAILGLQPAIGGRVALDGKVATSRVDWDERRRLAPWVPQRQAIGRFPLTVDELLASSGDRDAAGAAAARLGIVQLGARPLHALSGGQLQRCFLARAFGAVARGGRLLLADEPTAALDFATRDTVAAMLRELPVSVLVATHDKTIADQCDRVVEMADGRLREWRA</sequence>
<dbReference type="Pfam" id="PF00005">
    <property type="entry name" value="ABC_tran"/>
    <property type="match status" value="1"/>
</dbReference>
<dbReference type="Proteomes" id="UP000248863">
    <property type="component" value="Unassembled WGS sequence"/>
</dbReference>
<evidence type="ECO:0000256" key="4">
    <source>
        <dbReference type="ARBA" id="ARBA00022840"/>
    </source>
</evidence>
<evidence type="ECO:0000259" key="7">
    <source>
        <dbReference type="PROSITE" id="PS50893"/>
    </source>
</evidence>
<gene>
    <name evidence="8" type="ORF">CH338_10780</name>
</gene>
<organism evidence="8 9">
    <name type="scientific">Rhodoplanes elegans</name>
    <dbReference type="NCBI Taxonomy" id="29408"/>
    <lineage>
        <taxon>Bacteria</taxon>
        <taxon>Pseudomonadati</taxon>
        <taxon>Pseudomonadota</taxon>
        <taxon>Alphaproteobacteria</taxon>
        <taxon>Hyphomicrobiales</taxon>
        <taxon>Nitrobacteraceae</taxon>
        <taxon>Rhodoplanes</taxon>
    </lineage>
</organism>
<keyword evidence="4" id="KW-0067">ATP-binding</keyword>
<feature type="domain" description="ABC transporter" evidence="7">
    <location>
        <begin position="23"/>
        <end position="229"/>
    </location>
</feature>
<dbReference type="PROSITE" id="PS50893">
    <property type="entry name" value="ABC_TRANSPORTER_2"/>
    <property type="match status" value="1"/>
</dbReference>
<dbReference type="InterPro" id="IPR027417">
    <property type="entry name" value="P-loop_NTPase"/>
</dbReference>
<dbReference type="PANTHER" id="PTHR42734:SF5">
    <property type="entry name" value="IRON TRANSPORT SYSTEM ATP-BINDING PROTEIN HI_0361-RELATED"/>
    <property type="match status" value="1"/>
</dbReference>
<keyword evidence="5" id="KW-0864">Zinc transport</keyword>
<keyword evidence="6" id="KW-0406">Ion transport</keyword>
<evidence type="ECO:0000256" key="6">
    <source>
        <dbReference type="ARBA" id="ARBA00023065"/>
    </source>
</evidence>
<dbReference type="RefSeq" id="WP_111357148.1">
    <property type="nucleotide sequence ID" value="NZ_NPEU01000094.1"/>
</dbReference>
<evidence type="ECO:0000256" key="3">
    <source>
        <dbReference type="ARBA" id="ARBA00022741"/>
    </source>
</evidence>
<protein>
    <submittedName>
        <fullName evidence="8">ABC transporter</fullName>
    </submittedName>
</protein>
<dbReference type="SUPFAM" id="SSF52540">
    <property type="entry name" value="P-loop containing nucleoside triphosphate hydrolases"/>
    <property type="match status" value="1"/>
</dbReference>
<keyword evidence="5" id="KW-0862">Zinc</keyword>
<reference evidence="8 9" key="1">
    <citation type="submission" date="2017-07" db="EMBL/GenBank/DDBJ databases">
        <title>Draft Genome Sequences of Select Purple Nonsulfur Bacteria.</title>
        <authorList>
            <person name="Lasarre B."/>
            <person name="Mckinlay J.B."/>
        </authorList>
    </citation>
    <scope>NUCLEOTIDE SEQUENCE [LARGE SCALE GENOMIC DNA]</scope>
    <source>
        <strain evidence="8 9">DSM 11907</strain>
    </source>
</reference>
<dbReference type="SMART" id="SM00382">
    <property type="entry name" value="AAA"/>
    <property type="match status" value="1"/>
</dbReference>
<accession>A0A327KJW8</accession>
<evidence type="ECO:0000256" key="1">
    <source>
        <dbReference type="ARBA" id="ARBA00005417"/>
    </source>
</evidence>
<dbReference type="InterPro" id="IPR003439">
    <property type="entry name" value="ABC_transporter-like_ATP-bd"/>
</dbReference>
<keyword evidence="2" id="KW-0813">Transport</keyword>
<evidence type="ECO:0000256" key="5">
    <source>
        <dbReference type="ARBA" id="ARBA00022906"/>
    </source>
</evidence>
<evidence type="ECO:0000313" key="8">
    <source>
        <dbReference type="EMBL" id="RAI39019.1"/>
    </source>
</evidence>
<proteinExistence type="inferred from homology"/>
<dbReference type="Gene3D" id="3.40.50.300">
    <property type="entry name" value="P-loop containing nucleotide triphosphate hydrolases"/>
    <property type="match status" value="1"/>
</dbReference>
<name>A0A327KJW8_9BRAD</name>